<dbReference type="PANTHER" id="PTHR39608:SF1">
    <property type="entry name" value="INTEGRAL MEMBRANE PROTEIN (AFU_ORTHOLOGUE AFUA_5G08640)"/>
    <property type="match status" value="1"/>
</dbReference>
<evidence type="ECO:0000256" key="5">
    <source>
        <dbReference type="SAM" id="Phobius"/>
    </source>
</evidence>
<dbReference type="KEGG" id="uvi:66063555"/>
<evidence type="ECO:0000313" key="7">
    <source>
        <dbReference type="EMBL" id="QUC18536.1"/>
    </source>
</evidence>
<evidence type="ECO:0000256" key="1">
    <source>
        <dbReference type="ARBA" id="ARBA00004141"/>
    </source>
</evidence>
<dbReference type="EMBL" id="CP072754">
    <property type="protein sequence ID" value="QUC18536.1"/>
    <property type="molecule type" value="Genomic_DNA"/>
</dbReference>
<protein>
    <recommendedName>
        <fullName evidence="6">MARVEL domain-containing protein</fullName>
    </recommendedName>
</protein>
<keyword evidence="4 5" id="KW-0472">Membrane</keyword>
<comment type="subcellular location">
    <subcellularLocation>
        <location evidence="1">Membrane</location>
        <topology evidence="1">Multi-pass membrane protein</topology>
    </subcellularLocation>
</comment>
<dbReference type="Proteomes" id="UP000027002">
    <property type="component" value="Chromosome 2"/>
</dbReference>
<evidence type="ECO:0000313" key="8">
    <source>
        <dbReference type="Proteomes" id="UP000027002"/>
    </source>
</evidence>
<keyword evidence="8" id="KW-1185">Reference proteome</keyword>
<evidence type="ECO:0000256" key="3">
    <source>
        <dbReference type="ARBA" id="ARBA00022989"/>
    </source>
</evidence>
<dbReference type="Pfam" id="PF01284">
    <property type="entry name" value="MARVEL"/>
    <property type="match status" value="1"/>
</dbReference>
<reference evidence="7" key="1">
    <citation type="submission" date="2020-03" db="EMBL/GenBank/DDBJ databases">
        <title>A mixture of massive structural variations and highly conserved coding sequences in Ustilaginoidea virens genome.</title>
        <authorList>
            <person name="Zhang K."/>
            <person name="Zhao Z."/>
            <person name="Zhang Z."/>
            <person name="Li Y."/>
            <person name="Hsiang T."/>
            <person name="Sun W."/>
        </authorList>
    </citation>
    <scope>NUCLEOTIDE SEQUENCE</scope>
    <source>
        <strain evidence="7">UV-8b</strain>
    </source>
</reference>
<evidence type="ECO:0000256" key="4">
    <source>
        <dbReference type="ARBA" id="ARBA00023136"/>
    </source>
</evidence>
<dbReference type="PANTHER" id="PTHR39608">
    <property type="entry name" value="INTEGRAL MEMBRANE PROTEIN (AFU_ORTHOLOGUE AFUA_5G08640)"/>
    <property type="match status" value="1"/>
</dbReference>
<feature type="transmembrane region" description="Helical" evidence="5">
    <location>
        <begin position="122"/>
        <end position="142"/>
    </location>
</feature>
<dbReference type="GO" id="GO:0016020">
    <property type="term" value="C:membrane"/>
    <property type="evidence" value="ECO:0007669"/>
    <property type="project" value="UniProtKB-SubCell"/>
</dbReference>
<proteinExistence type="predicted"/>
<keyword evidence="3 5" id="KW-1133">Transmembrane helix</keyword>
<evidence type="ECO:0000259" key="6">
    <source>
        <dbReference type="Pfam" id="PF01284"/>
    </source>
</evidence>
<feature type="transmembrane region" description="Helical" evidence="5">
    <location>
        <begin position="12"/>
        <end position="34"/>
    </location>
</feature>
<dbReference type="AlphaFoldDB" id="A0A8E5HN89"/>
<name>A0A8E5HN89_USTVR</name>
<keyword evidence="2 5" id="KW-0812">Transmembrane</keyword>
<dbReference type="OrthoDB" id="4074965at2759"/>
<accession>A0A8E5HN89</accession>
<organism evidence="7 8">
    <name type="scientific">Ustilaginoidea virens</name>
    <name type="common">Rice false smut fungus</name>
    <name type="synonym">Villosiclava virens</name>
    <dbReference type="NCBI Taxonomy" id="1159556"/>
    <lineage>
        <taxon>Eukaryota</taxon>
        <taxon>Fungi</taxon>
        <taxon>Dikarya</taxon>
        <taxon>Ascomycota</taxon>
        <taxon>Pezizomycotina</taxon>
        <taxon>Sordariomycetes</taxon>
        <taxon>Hypocreomycetidae</taxon>
        <taxon>Hypocreales</taxon>
        <taxon>Clavicipitaceae</taxon>
        <taxon>Ustilaginoidea</taxon>
    </lineage>
</organism>
<dbReference type="InterPro" id="IPR008253">
    <property type="entry name" value="Marvel"/>
</dbReference>
<sequence length="172" mass="19486">MVHMRFLQLSSLTLRALELASAVVVVGITGFFLAESDAGAWNNGRLIYTEVVGAVSLVSILLVLVSRLEPFFQIFLDILLSFLWWSVSGLLLTLREFPCDWVFEWMNVAPFDEQCGKFTAEVAFAVVSATLYLASGMLNALMERHLFRQQVSDVRSHYLKREMRQSQTDSQV</sequence>
<dbReference type="RefSeq" id="XP_042996209.1">
    <property type="nucleotide sequence ID" value="XM_043140275.1"/>
</dbReference>
<gene>
    <name evidence="7" type="ORF">UV8b_02777</name>
</gene>
<feature type="transmembrane region" description="Helical" evidence="5">
    <location>
        <begin position="74"/>
        <end position="94"/>
    </location>
</feature>
<evidence type="ECO:0000256" key="2">
    <source>
        <dbReference type="ARBA" id="ARBA00022692"/>
    </source>
</evidence>
<feature type="domain" description="MARVEL" evidence="6">
    <location>
        <begin position="12"/>
        <end position="135"/>
    </location>
</feature>
<feature type="transmembrane region" description="Helical" evidence="5">
    <location>
        <begin position="46"/>
        <end position="65"/>
    </location>
</feature>
<dbReference type="GeneID" id="66063555"/>